<keyword evidence="2" id="KW-1185">Reference proteome</keyword>
<organism evidence="1 2">
    <name type="scientific">Letharia columbiana</name>
    <dbReference type="NCBI Taxonomy" id="112416"/>
    <lineage>
        <taxon>Eukaryota</taxon>
        <taxon>Fungi</taxon>
        <taxon>Dikarya</taxon>
        <taxon>Ascomycota</taxon>
        <taxon>Pezizomycotina</taxon>
        <taxon>Lecanoromycetes</taxon>
        <taxon>OSLEUM clade</taxon>
        <taxon>Lecanoromycetidae</taxon>
        <taxon>Lecanorales</taxon>
        <taxon>Lecanorineae</taxon>
        <taxon>Parmeliaceae</taxon>
        <taxon>Letharia</taxon>
    </lineage>
</organism>
<dbReference type="EMBL" id="JACCJC010000005">
    <property type="protein sequence ID" value="KAF6239479.1"/>
    <property type="molecule type" value="Genomic_DNA"/>
</dbReference>
<dbReference type="AlphaFoldDB" id="A0A8H6G334"/>
<accession>A0A8H6G334</accession>
<name>A0A8H6G334_9LECA</name>
<dbReference type="GeneID" id="59283697"/>
<proteinExistence type="predicted"/>
<protein>
    <submittedName>
        <fullName evidence="1">Uncharacterized protein</fullName>
    </submittedName>
</protein>
<reference evidence="1 2" key="1">
    <citation type="journal article" date="2020" name="Genomics">
        <title>Complete, high-quality genomes from long-read metagenomic sequencing of two wolf lichen thalli reveals enigmatic genome architecture.</title>
        <authorList>
            <person name="McKenzie S.K."/>
            <person name="Walston R.F."/>
            <person name="Allen J.L."/>
        </authorList>
    </citation>
    <scope>NUCLEOTIDE SEQUENCE [LARGE SCALE GENOMIC DNA]</scope>
    <source>
        <strain evidence="1">WasteWater2</strain>
    </source>
</reference>
<evidence type="ECO:0000313" key="2">
    <source>
        <dbReference type="Proteomes" id="UP000578531"/>
    </source>
</evidence>
<dbReference type="RefSeq" id="XP_037168754.1">
    <property type="nucleotide sequence ID" value="XM_037303959.1"/>
</dbReference>
<comment type="caution">
    <text evidence="1">The sequence shown here is derived from an EMBL/GenBank/DDBJ whole genome shotgun (WGS) entry which is preliminary data.</text>
</comment>
<evidence type="ECO:0000313" key="1">
    <source>
        <dbReference type="EMBL" id="KAF6239479.1"/>
    </source>
</evidence>
<sequence>MNPRNRPAIEPPICDQTSDYAAINSQHDKKTDERPLVHDFQTGMAIAPVLMMIGEAMVVRAILGWQPRTVINVAVKGKEFRMLWSRAPGDSNWSDRRVSHVSDGHISVPSRKQRSSFERKQQGVLERVELCCQYSQLEKMIGVLDLRRASKISSKIALKMGDSLSAVTITFLEDLNFGIASLSSKSVGHLRNELSVLNFLIHEDRPQPGSPSDSTRSLANSTEYSLRRCMITSISATHVTVIMRNAQHGSNISGHRFVGSLLGPIHVNS</sequence>
<dbReference type="Proteomes" id="UP000578531">
    <property type="component" value="Unassembled WGS sequence"/>
</dbReference>
<gene>
    <name evidence="1" type="ORF">HO173_002023</name>
</gene>